<gene>
    <name evidence="1" type="ORF">WG901_09045</name>
</gene>
<dbReference type="EMBL" id="JBBHJZ010000002">
    <property type="protein sequence ID" value="MEJ5976778.1"/>
    <property type="molecule type" value="Genomic_DNA"/>
</dbReference>
<reference evidence="1 2" key="1">
    <citation type="submission" date="2024-03" db="EMBL/GenBank/DDBJ databases">
        <authorList>
            <person name="Jo J.-H."/>
        </authorList>
    </citation>
    <scope>NUCLEOTIDE SEQUENCE [LARGE SCALE GENOMIC DNA]</scope>
    <source>
        <strain evidence="1 2">PS1R-30</strain>
    </source>
</reference>
<evidence type="ECO:0000313" key="2">
    <source>
        <dbReference type="Proteomes" id="UP001361239"/>
    </source>
</evidence>
<dbReference type="RefSeq" id="WP_339586740.1">
    <property type="nucleotide sequence ID" value="NZ_JBBHJZ010000002.1"/>
</dbReference>
<dbReference type="SUPFAM" id="SSF53474">
    <property type="entry name" value="alpha/beta-Hydrolases"/>
    <property type="match status" value="1"/>
</dbReference>
<evidence type="ECO:0008006" key="3">
    <source>
        <dbReference type="Google" id="ProtNLM"/>
    </source>
</evidence>
<sequence>MPGLIAPPNAPTPGREKSAFATLEANPDAGFMLNAPHPNAPLVITFAFVSWDSLPAFDFVRRVNKLSVATNRPINCLYLRDSANLWYQHGIAGLGRDVHETANRLREVIHAVRPSSVSIVGQSMGGYAAVLYGALLGVDRVLAFGPLSYLRPDWARRDGDLRWISVMDKLERYPPAPCYDDLPALLSSLSTIPEIQLVYGTGAEDDGTANLDALHSSRFRQVAGVRVTDIAEAPHAVVKWLIDQGRIDDMLAAALLPEPGPVARFRAPLPSPMGTSQYLSFDDEWRGWIAENLVHGVEPGDLLFELAAQGFHLAEAQREIDKALRSPYLAPALRLKALASSPA</sequence>
<dbReference type="Gene3D" id="3.40.50.1820">
    <property type="entry name" value="alpha/beta hydrolase"/>
    <property type="match status" value="1"/>
</dbReference>
<dbReference type="Proteomes" id="UP001361239">
    <property type="component" value="Unassembled WGS sequence"/>
</dbReference>
<organism evidence="1 2">
    <name type="scientific">Novosphingobium anseongense</name>
    <dbReference type="NCBI Taxonomy" id="3133436"/>
    <lineage>
        <taxon>Bacteria</taxon>
        <taxon>Pseudomonadati</taxon>
        <taxon>Pseudomonadota</taxon>
        <taxon>Alphaproteobacteria</taxon>
        <taxon>Sphingomonadales</taxon>
        <taxon>Sphingomonadaceae</taxon>
        <taxon>Novosphingobium</taxon>
    </lineage>
</organism>
<accession>A0ABU8RUU9</accession>
<evidence type="ECO:0000313" key="1">
    <source>
        <dbReference type="EMBL" id="MEJ5976778.1"/>
    </source>
</evidence>
<comment type="caution">
    <text evidence="1">The sequence shown here is derived from an EMBL/GenBank/DDBJ whole genome shotgun (WGS) entry which is preliminary data.</text>
</comment>
<protein>
    <recommendedName>
        <fullName evidence="3">Alpha/beta hydrolase</fullName>
    </recommendedName>
</protein>
<proteinExistence type="predicted"/>
<dbReference type="InterPro" id="IPR029058">
    <property type="entry name" value="AB_hydrolase_fold"/>
</dbReference>
<name>A0ABU8RUU9_9SPHN</name>
<keyword evidence="2" id="KW-1185">Reference proteome</keyword>